<sequence>MMVREYLEKLWERLSVPDIAAEMPEARREFLARTGEVIEEDPSFDVRMASFLDWFLFERPLDNSRLTPLELLLDSNSLPEEERAVCQQFVGNVHSVFLARKLRENQVDLQDLFTKKSFPVSLTENDLISAFQPSSLVQGRILPLNGAYFLSPALFFHPREVKGLVEQEIKRLKKEGEASPLALIHQLMVMHLKWERYRHVKIRDIYCFEKK</sequence>
<reference evidence="1" key="1">
    <citation type="submission" date="2020-07" db="EMBL/GenBank/DDBJ databases">
        <title>Huge and variable diversity of episymbiotic CPR bacteria and DPANN archaea in groundwater ecosystems.</title>
        <authorList>
            <person name="He C.Y."/>
            <person name="Keren R."/>
            <person name="Whittaker M."/>
            <person name="Farag I.F."/>
            <person name="Doudna J."/>
            <person name="Cate J.H.D."/>
            <person name="Banfield J.F."/>
        </authorList>
    </citation>
    <scope>NUCLEOTIDE SEQUENCE</scope>
    <source>
        <strain evidence="1">NC_groundwater_717_Ag_S-0.2um_59_8</strain>
    </source>
</reference>
<accession>A0A932GQJ0</accession>
<dbReference type="Pfam" id="PF25948">
    <property type="entry name" value="DUF7986"/>
    <property type="match status" value="1"/>
</dbReference>
<gene>
    <name evidence="1" type="ORF">HYY65_10790</name>
</gene>
<name>A0A932GQJ0_UNCTE</name>
<dbReference type="Proteomes" id="UP000741360">
    <property type="component" value="Unassembled WGS sequence"/>
</dbReference>
<organism evidence="1 2">
    <name type="scientific">Tectimicrobiota bacterium</name>
    <dbReference type="NCBI Taxonomy" id="2528274"/>
    <lineage>
        <taxon>Bacteria</taxon>
        <taxon>Pseudomonadati</taxon>
        <taxon>Nitrospinota/Tectimicrobiota group</taxon>
        <taxon>Candidatus Tectimicrobiota</taxon>
    </lineage>
</organism>
<comment type="caution">
    <text evidence="1">The sequence shown here is derived from an EMBL/GenBank/DDBJ whole genome shotgun (WGS) entry which is preliminary data.</text>
</comment>
<dbReference type="EMBL" id="JACPSX010000206">
    <property type="protein sequence ID" value="MBI3015523.1"/>
    <property type="molecule type" value="Genomic_DNA"/>
</dbReference>
<evidence type="ECO:0000313" key="1">
    <source>
        <dbReference type="EMBL" id="MBI3015523.1"/>
    </source>
</evidence>
<proteinExistence type="predicted"/>
<evidence type="ECO:0000313" key="2">
    <source>
        <dbReference type="Proteomes" id="UP000741360"/>
    </source>
</evidence>
<dbReference type="InterPro" id="IPR058292">
    <property type="entry name" value="DUF7986"/>
</dbReference>
<dbReference type="AlphaFoldDB" id="A0A932GQJ0"/>
<protein>
    <submittedName>
        <fullName evidence="1">Uncharacterized protein</fullName>
    </submittedName>
</protein>